<dbReference type="SUPFAM" id="SSF56112">
    <property type="entry name" value="Protein kinase-like (PK-like)"/>
    <property type="match status" value="1"/>
</dbReference>
<keyword evidence="21" id="KW-0418">Kinase</keyword>
<evidence type="ECO:0000259" key="41">
    <source>
        <dbReference type="PROSITE" id="PS51256"/>
    </source>
</evidence>
<dbReference type="PROSITE" id="PS50011">
    <property type="entry name" value="PROTEIN_KINASE_DOM"/>
    <property type="match status" value="1"/>
</dbReference>
<dbReference type="InterPro" id="IPR008271">
    <property type="entry name" value="Ser/Thr_kinase_AS"/>
</dbReference>
<gene>
    <name evidence="43" type="primary">LOC106579675</name>
</gene>
<evidence type="ECO:0000256" key="38">
    <source>
        <dbReference type="RuleBase" id="RU000304"/>
    </source>
</evidence>
<evidence type="ECO:0000256" key="36">
    <source>
        <dbReference type="ARBA" id="ARBA00048773"/>
    </source>
</evidence>
<evidence type="ECO:0000256" key="25">
    <source>
        <dbReference type="ARBA" id="ARBA00022843"/>
    </source>
</evidence>
<dbReference type="SUPFAM" id="SSF57302">
    <property type="entry name" value="Snake toxin-like"/>
    <property type="match status" value="1"/>
</dbReference>
<name>A0A1S3NJ48_SALSA</name>
<evidence type="ECO:0000256" key="12">
    <source>
        <dbReference type="ARBA" id="ARBA00022527"/>
    </source>
</evidence>
<dbReference type="InterPro" id="IPR011009">
    <property type="entry name" value="Kinase-like_dom_sf"/>
</dbReference>
<evidence type="ECO:0000256" key="3">
    <source>
        <dbReference type="ARBA" id="ARBA00004241"/>
    </source>
</evidence>
<evidence type="ECO:0000256" key="33">
    <source>
        <dbReference type="ARBA" id="ARBA00040150"/>
    </source>
</evidence>
<dbReference type="GO" id="GO:0005886">
    <property type="term" value="C:plasma membrane"/>
    <property type="evidence" value="ECO:0007669"/>
    <property type="project" value="UniProtKB-SubCell"/>
</dbReference>
<comment type="catalytic activity">
    <reaction evidence="36">
        <text>L-threonyl-[receptor-protein] + ATP = O-phospho-L-threonyl-[receptor-protein] + ADP + H(+)</text>
        <dbReference type="Rhea" id="RHEA:44880"/>
        <dbReference type="Rhea" id="RHEA-COMP:11024"/>
        <dbReference type="Rhea" id="RHEA-COMP:11025"/>
        <dbReference type="ChEBI" id="CHEBI:15378"/>
        <dbReference type="ChEBI" id="CHEBI:30013"/>
        <dbReference type="ChEBI" id="CHEBI:30616"/>
        <dbReference type="ChEBI" id="CHEBI:61977"/>
        <dbReference type="ChEBI" id="CHEBI:456216"/>
        <dbReference type="EC" id="2.7.11.30"/>
    </reaction>
</comment>
<dbReference type="GO" id="GO:0009986">
    <property type="term" value="C:cell surface"/>
    <property type="evidence" value="ECO:0007669"/>
    <property type="project" value="UniProtKB-SubCell"/>
</dbReference>
<keyword evidence="11" id="KW-1017">Isopeptide bond</keyword>
<dbReference type="GeneID" id="106579675"/>
<evidence type="ECO:0000256" key="24">
    <source>
        <dbReference type="ARBA" id="ARBA00022842"/>
    </source>
</evidence>
<evidence type="ECO:0000313" key="42">
    <source>
        <dbReference type="Proteomes" id="UP001652741"/>
    </source>
</evidence>
<evidence type="ECO:0000256" key="2">
    <source>
        <dbReference type="ARBA" id="ARBA00001946"/>
    </source>
</evidence>
<feature type="chain" id="PRO_5010230147" description="TGF-beta receptor type-1" evidence="39">
    <location>
        <begin position="25"/>
        <end position="418"/>
    </location>
</feature>
<dbReference type="Gene3D" id="3.30.200.20">
    <property type="entry name" value="Phosphorylase Kinase, domain 1"/>
    <property type="match status" value="1"/>
</dbReference>
<dbReference type="GO" id="GO:0007507">
    <property type="term" value="P:heart development"/>
    <property type="evidence" value="ECO:0007669"/>
    <property type="project" value="TreeGrafter"/>
</dbReference>
<keyword evidence="12 38" id="KW-0723">Serine/threonine-protein kinase</keyword>
<evidence type="ECO:0000256" key="8">
    <source>
        <dbReference type="ARBA" id="ARBA00012401"/>
    </source>
</evidence>
<keyword evidence="15" id="KW-0808">Transferase</keyword>
<evidence type="ECO:0000256" key="30">
    <source>
        <dbReference type="ARBA" id="ARBA00023170"/>
    </source>
</evidence>
<keyword evidence="26" id="KW-0965">Cell junction</keyword>
<evidence type="ECO:0000256" key="6">
    <source>
        <dbReference type="ARBA" id="ARBA00004435"/>
    </source>
</evidence>
<dbReference type="Pfam" id="PF01064">
    <property type="entry name" value="Activin_recp"/>
    <property type="match status" value="1"/>
</dbReference>
<accession>A0A1S3NJ48</accession>
<protein>
    <recommendedName>
        <fullName evidence="33">TGF-beta receptor type-1</fullName>
        <ecNumber evidence="8">2.7.11.30</ecNumber>
    </recommendedName>
    <alternativeName>
        <fullName evidence="34">Transforming growth factor-beta receptor type I</fullName>
    </alternativeName>
</protein>
<evidence type="ECO:0000259" key="40">
    <source>
        <dbReference type="PROSITE" id="PS50011"/>
    </source>
</evidence>
<keyword evidence="13" id="KW-0597">Phosphoprotein</keyword>
<dbReference type="Proteomes" id="UP001652741">
    <property type="component" value="Chromosome ssa19"/>
</dbReference>
<dbReference type="GO" id="GO:0006915">
    <property type="term" value="P:apoptotic process"/>
    <property type="evidence" value="ECO:0007669"/>
    <property type="project" value="UniProtKB-KW"/>
</dbReference>
<evidence type="ECO:0000256" key="10">
    <source>
        <dbReference type="ARBA" id="ARBA00022475"/>
    </source>
</evidence>
<dbReference type="InterPro" id="IPR000472">
    <property type="entry name" value="Activin_recp"/>
</dbReference>
<feature type="binding site" evidence="37">
    <location>
        <position position="147"/>
    </location>
    <ligand>
        <name>ATP</name>
        <dbReference type="ChEBI" id="CHEBI:30616"/>
    </ligand>
</feature>
<evidence type="ECO:0000256" key="23">
    <source>
        <dbReference type="ARBA" id="ARBA00022840"/>
    </source>
</evidence>
<dbReference type="InterPro" id="IPR000719">
    <property type="entry name" value="Prot_kinase_dom"/>
</dbReference>
<evidence type="ECO:0000256" key="27">
    <source>
        <dbReference type="ARBA" id="ARBA00022989"/>
    </source>
</evidence>
<dbReference type="GO" id="GO:0046872">
    <property type="term" value="F:metal ion binding"/>
    <property type="evidence" value="ECO:0007669"/>
    <property type="project" value="UniProtKB-KW"/>
</dbReference>
<evidence type="ECO:0000256" key="17">
    <source>
        <dbReference type="ARBA" id="ARBA00022703"/>
    </source>
</evidence>
<evidence type="ECO:0000256" key="15">
    <source>
        <dbReference type="ARBA" id="ARBA00022679"/>
    </source>
</evidence>
<dbReference type="FunFam" id="3.30.200.20:FF:000023">
    <property type="entry name" value="Receptor protein serine/threonine kinase"/>
    <property type="match status" value="1"/>
</dbReference>
<dbReference type="FunFam" id="1.10.510.10:FF:000045">
    <property type="entry name" value="Receptor protein serine/threonine kinase"/>
    <property type="match status" value="1"/>
</dbReference>
<evidence type="ECO:0000256" key="4">
    <source>
        <dbReference type="ARBA" id="ARBA00004251"/>
    </source>
</evidence>
<dbReference type="PROSITE" id="PS00107">
    <property type="entry name" value="PROTEIN_KINASE_ATP"/>
    <property type="match status" value="1"/>
</dbReference>
<dbReference type="GO" id="GO:0046332">
    <property type="term" value="F:SMAD binding"/>
    <property type="evidence" value="ECO:0007669"/>
    <property type="project" value="TreeGrafter"/>
</dbReference>
<comment type="similarity">
    <text evidence="7">Belongs to the protein kinase superfamily. TKL Ser/Thr protein kinase family. TGFB receptor subfamily.</text>
</comment>
<evidence type="ECO:0000256" key="9">
    <source>
        <dbReference type="ARBA" id="ARBA00022427"/>
    </source>
</evidence>
<keyword evidence="16" id="KW-0812">Transmembrane</keyword>
<dbReference type="GO" id="GO:0007179">
    <property type="term" value="P:transforming growth factor beta receptor signaling pathway"/>
    <property type="evidence" value="ECO:0007669"/>
    <property type="project" value="TreeGrafter"/>
</dbReference>
<evidence type="ECO:0000256" key="13">
    <source>
        <dbReference type="ARBA" id="ARBA00022553"/>
    </source>
</evidence>
<dbReference type="CDD" id="cd23537">
    <property type="entry name" value="TFP_LU_ECD_ALK5"/>
    <property type="match status" value="1"/>
</dbReference>
<evidence type="ECO:0000256" key="19">
    <source>
        <dbReference type="ARBA" id="ARBA00022729"/>
    </source>
</evidence>
<dbReference type="InterPro" id="IPR000333">
    <property type="entry name" value="TGFB_receptor"/>
</dbReference>
<keyword evidence="31" id="KW-0325">Glycoprotein</keyword>
<dbReference type="GO" id="GO:0005025">
    <property type="term" value="F:transforming growth factor beta receptor activity, type I"/>
    <property type="evidence" value="ECO:0007669"/>
    <property type="project" value="TreeGrafter"/>
</dbReference>
<evidence type="ECO:0000256" key="18">
    <source>
        <dbReference type="ARBA" id="ARBA00022723"/>
    </source>
</evidence>
<dbReference type="AlphaFoldDB" id="A0A1S3NJ48"/>
<dbReference type="Bgee" id="ENSSSAG00000079756">
    <property type="expression patterns" value="Expressed in heart and 23 other cell types or tissues"/>
</dbReference>
<evidence type="ECO:0000256" key="14">
    <source>
        <dbReference type="ARBA" id="ARBA00022604"/>
    </source>
</evidence>
<evidence type="ECO:0000256" key="1">
    <source>
        <dbReference type="ARBA" id="ARBA00001936"/>
    </source>
</evidence>
<evidence type="ECO:0000256" key="21">
    <source>
        <dbReference type="ARBA" id="ARBA00022777"/>
    </source>
</evidence>
<feature type="signal peptide" evidence="39">
    <location>
        <begin position="1"/>
        <end position="24"/>
    </location>
</feature>
<dbReference type="CDD" id="cd14143">
    <property type="entry name" value="STKc_TGFbR1_ACVR1b_ACVR1c"/>
    <property type="match status" value="1"/>
</dbReference>
<dbReference type="PANTHER" id="PTHR23255:SF61">
    <property type="entry name" value="TGF-BETA RECEPTOR TYPE-1"/>
    <property type="match status" value="1"/>
</dbReference>
<evidence type="ECO:0000256" key="31">
    <source>
        <dbReference type="ARBA" id="ARBA00023180"/>
    </source>
</evidence>
<dbReference type="RefSeq" id="XP_014015280.1">
    <property type="nucleotide sequence ID" value="XM_014159805.2"/>
</dbReference>
<keyword evidence="29" id="KW-1015">Disulfide bond</keyword>
<evidence type="ECO:0000256" key="34">
    <source>
        <dbReference type="ARBA" id="ARBA00043075"/>
    </source>
</evidence>
<dbReference type="InterPro" id="IPR045860">
    <property type="entry name" value="Snake_toxin-like_sf"/>
</dbReference>
<evidence type="ECO:0000256" key="37">
    <source>
        <dbReference type="PROSITE-ProRule" id="PRU10141"/>
    </source>
</evidence>
<evidence type="ECO:0000256" key="16">
    <source>
        <dbReference type="ARBA" id="ARBA00022692"/>
    </source>
</evidence>
<dbReference type="InterPro" id="IPR003605">
    <property type="entry name" value="GS_dom"/>
</dbReference>
<keyword evidence="18" id="KW-0479">Metal-binding</keyword>
<evidence type="ECO:0000256" key="26">
    <source>
        <dbReference type="ARBA" id="ARBA00022949"/>
    </source>
</evidence>
<dbReference type="PROSITE" id="PS51256">
    <property type="entry name" value="GS"/>
    <property type="match status" value="1"/>
</dbReference>
<evidence type="ECO:0000256" key="29">
    <source>
        <dbReference type="ARBA" id="ARBA00023157"/>
    </source>
</evidence>
<evidence type="ECO:0000256" key="22">
    <source>
        <dbReference type="ARBA" id="ARBA00022782"/>
    </source>
</evidence>
<keyword evidence="17" id="KW-0053">Apoptosis</keyword>
<dbReference type="InterPro" id="IPR017441">
    <property type="entry name" value="Protein_kinase_ATP_BS"/>
</dbReference>
<feature type="domain" description="GS" evidence="41">
    <location>
        <begin position="107"/>
        <end position="119"/>
    </location>
</feature>
<comment type="subcellular location">
    <subcellularLocation>
        <location evidence="6">Cell junction</location>
        <location evidence="6">Tight junction</location>
    </subcellularLocation>
    <subcellularLocation>
        <location evidence="4">Cell membrane</location>
        <topology evidence="4">Single-pass type I membrane protein</topology>
    </subcellularLocation>
    <subcellularLocation>
        <location evidence="3">Cell surface</location>
    </subcellularLocation>
    <subcellularLocation>
        <location evidence="5">Membrane raft</location>
    </subcellularLocation>
</comment>
<sequence length="418" mass="47368">MDALHCCLVLIVLFIGTMIQENDALQCYCQRCLNSTCTTDGLCFVTVMKSGSRLTTERSMCVHESELIPRDRPFICAPSTKDDTGIYPMCCASDWCNKNPNLSVFPGLPLLVQRTIARTIILQESIGKGRFGEVWRGKWRGEEVAVKIFSSREERSWFREAEIYQTVMLRHENILGFIAADNKDNGTWTQLWLVSDFHEHGSLFDYLNRYTVTVEGMIKLSLSTASGLAHLHMEIVGTQGKPAIAHRDLKSKNILVKKNGTCCIADLGLAVRHDSATDTIDIAPNHRVGTKRYMAPEVLDDSINMKHFESFKRADIYAMGLVFWEIASRCSLAGIVEDYQLPYHDLVQSDPSVEEMRRVVCDQKLRPNIPNRWQSCEALRVMAKIMRECWYANGAARLTALRIKKTLSQLSQSEGIKM</sequence>
<dbReference type="GO" id="GO:0043235">
    <property type="term" value="C:receptor complex"/>
    <property type="evidence" value="ECO:0007669"/>
    <property type="project" value="TreeGrafter"/>
</dbReference>
<dbReference type="Pfam" id="PF00069">
    <property type="entry name" value="Pkinase"/>
    <property type="match status" value="1"/>
</dbReference>
<dbReference type="GO" id="GO:0005524">
    <property type="term" value="F:ATP binding"/>
    <property type="evidence" value="ECO:0007669"/>
    <property type="project" value="UniProtKB-UniRule"/>
</dbReference>
<keyword evidence="27" id="KW-1133">Transmembrane helix</keyword>
<organism evidence="42 43">
    <name type="scientific">Salmo salar</name>
    <name type="common">Atlantic salmon</name>
    <dbReference type="NCBI Taxonomy" id="8030"/>
    <lineage>
        <taxon>Eukaryota</taxon>
        <taxon>Metazoa</taxon>
        <taxon>Chordata</taxon>
        <taxon>Craniata</taxon>
        <taxon>Vertebrata</taxon>
        <taxon>Euteleostomi</taxon>
        <taxon>Actinopterygii</taxon>
        <taxon>Neopterygii</taxon>
        <taxon>Teleostei</taxon>
        <taxon>Protacanthopterygii</taxon>
        <taxon>Salmoniformes</taxon>
        <taxon>Salmonidae</taxon>
        <taxon>Salmoninae</taxon>
        <taxon>Salmo</taxon>
    </lineage>
</organism>
<keyword evidence="25" id="KW-0832">Ubl conjugation</keyword>
<keyword evidence="42" id="KW-1185">Reference proteome</keyword>
<comment type="catalytic activity">
    <reaction evidence="35">
        <text>L-seryl-[receptor-protein] + ATP = O-phospho-L-seryl-[receptor-protein] + ADP + H(+)</text>
        <dbReference type="Rhea" id="RHEA:18673"/>
        <dbReference type="Rhea" id="RHEA-COMP:11022"/>
        <dbReference type="Rhea" id="RHEA-COMP:11023"/>
        <dbReference type="ChEBI" id="CHEBI:15378"/>
        <dbReference type="ChEBI" id="CHEBI:29999"/>
        <dbReference type="ChEBI" id="CHEBI:30616"/>
        <dbReference type="ChEBI" id="CHEBI:83421"/>
        <dbReference type="ChEBI" id="CHEBI:456216"/>
        <dbReference type="EC" id="2.7.11.30"/>
    </reaction>
</comment>
<dbReference type="GO" id="GO:0005923">
    <property type="term" value="C:bicellular tight junction"/>
    <property type="evidence" value="ECO:0007669"/>
    <property type="project" value="UniProtKB-SubCell"/>
</dbReference>
<feature type="domain" description="Protein kinase" evidence="40">
    <location>
        <begin position="120"/>
        <end position="410"/>
    </location>
</feature>
<dbReference type="SMART" id="SM00220">
    <property type="entry name" value="S_TKc"/>
    <property type="match status" value="1"/>
</dbReference>
<comment type="cofactor">
    <cofactor evidence="2">
        <name>Mg(2+)</name>
        <dbReference type="ChEBI" id="CHEBI:18420"/>
    </cofactor>
</comment>
<keyword evidence="30 43" id="KW-0675">Receptor</keyword>
<dbReference type="PROSITE" id="PS00108">
    <property type="entry name" value="PROTEIN_KINASE_ST"/>
    <property type="match status" value="1"/>
</dbReference>
<keyword evidence="22" id="KW-0221">Differentiation</keyword>
<keyword evidence="32" id="KW-0464">Manganese</keyword>
<keyword evidence="24" id="KW-0460">Magnesium</keyword>
<keyword evidence="23 37" id="KW-0067">ATP-binding</keyword>
<dbReference type="Gene3D" id="2.10.60.10">
    <property type="entry name" value="CD59"/>
    <property type="match status" value="1"/>
</dbReference>
<keyword evidence="19 39" id="KW-0732">Signal</keyword>
<evidence type="ECO:0000256" key="5">
    <source>
        <dbReference type="ARBA" id="ARBA00004285"/>
    </source>
</evidence>
<keyword evidence="9" id="KW-0796">Tight junction</keyword>
<keyword evidence="28" id="KW-0472">Membrane</keyword>
<keyword evidence="20 37" id="KW-0547">Nucleotide-binding</keyword>
<dbReference type="GO" id="GO:0030154">
    <property type="term" value="P:cell differentiation"/>
    <property type="evidence" value="ECO:0007669"/>
    <property type="project" value="UniProtKB-KW"/>
</dbReference>
<dbReference type="PANTHER" id="PTHR23255">
    <property type="entry name" value="TRANSFORMING GROWTH FACTOR-BETA RECEPTOR TYPE I AND II"/>
    <property type="match status" value="1"/>
</dbReference>
<comment type="cofactor">
    <cofactor evidence="1">
        <name>Mn(2+)</name>
        <dbReference type="ChEBI" id="CHEBI:29035"/>
    </cofactor>
</comment>
<evidence type="ECO:0000313" key="43">
    <source>
        <dbReference type="RefSeq" id="XP_014015280.1"/>
    </source>
</evidence>
<evidence type="ECO:0000256" key="7">
    <source>
        <dbReference type="ARBA" id="ARBA00009605"/>
    </source>
</evidence>
<proteinExistence type="inferred from homology"/>
<evidence type="ECO:0000256" key="39">
    <source>
        <dbReference type="SAM" id="SignalP"/>
    </source>
</evidence>
<evidence type="ECO:0000256" key="11">
    <source>
        <dbReference type="ARBA" id="ARBA00022499"/>
    </source>
</evidence>
<dbReference type="Pfam" id="PF08515">
    <property type="entry name" value="TGF_beta_GS"/>
    <property type="match status" value="1"/>
</dbReference>
<keyword evidence="14" id="KW-0341">Growth regulation</keyword>
<dbReference type="Gene3D" id="1.10.510.10">
    <property type="entry name" value="Transferase(Phosphotransferase) domain 1"/>
    <property type="match status" value="1"/>
</dbReference>
<evidence type="ECO:0000256" key="20">
    <source>
        <dbReference type="ARBA" id="ARBA00022741"/>
    </source>
</evidence>
<dbReference type="EC" id="2.7.11.30" evidence="8"/>
<evidence type="ECO:0000256" key="35">
    <source>
        <dbReference type="ARBA" id="ARBA00047681"/>
    </source>
</evidence>
<dbReference type="GO" id="GO:0045121">
    <property type="term" value="C:membrane raft"/>
    <property type="evidence" value="ECO:0007669"/>
    <property type="project" value="UniProtKB-SubCell"/>
</dbReference>
<keyword evidence="10" id="KW-1003">Cell membrane</keyword>
<evidence type="ECO:0000256" key="32">
    <source>
        <dbReference type="ARBA" id="ARBA00023211"/>
    </source>
</evidence>
<reference evidence="43" key="1">
    <citation type="submission" date="2025-08" db="UniProtKB">
        <authorList>
            <consortium name="RefSeq"/>
        </authorList>
    </citation>
    <scope>IDENTIFICATION</scope>
</reference>
<evidence type="ECO:0000256" key="28">
    <source>
        <dbReference type="ARBA" id="ARBA00023136"/>
    </source>
</evidence>